<organism evidence="1 2">
    <name type="scientific">Araneus ventricosus</name>
    <name type="common">Orbweaver spider</name>
    <name type="synonym">Epeira ventricosa</name>
    <dbReference type="NCBI Taxonomy" id="182803"/>
    <lineage>
        <taxon>Eukaryota</taxon>
        <taxon>Metazoa</taxon>
        <taxon>Ecdysozoa</taxon>
        <taxon>Arthropoda</taxon>
        <taxon>Chelicerata</taxon>
        <taxon>Arachnida</taxon>
        <taxon>Araneae</taxon>
        <taxon>Araneomorphae</taxon>
        <taxon>Entelegynae</taxon>
        <taxon>Araneoidea</taxon>
        <taxon>Araneidae</taxon>
        <taxon>Araneus</taxon>
    </lineage>
</organism>
<keyword evidence="2" id="KW-1185">Reference proteome</keyword>
<dbReference type="AlphaFoldDB" id="A0A4Y2K9D2"/>
<dbReference type="EMBL" id="BGPR01004369">
    <property type="protein sequence ID" value="GBM98897.1"/>
    <property type="molecule type" value="Genomic_DNA"/>
</dbReference>
<reference evidence="1 2" key="1">
    <citation type="journal article" date="2019" name="Sci. Rep.">
        <title>Orb-weaving spider Araneus ventricosus genome elucidates the spidroin gene catalogue.</title>
        <authorList>
            <person name="Kono N."/>
            <person name="Nakamura H."/>
            <person name="Ohtoshi R."/>
            <person name="Moran D.A.P."/>
            <person name="Shinohara A."/>
            <person name="Yoshida Y."/>
            <person name="Fujiwara M."/>
            <person name="Mori M."/>
            <person name="Tomita M."/>
            <person name="Arakawa K."/>
        </authorList>
    </citation>
    <scope>NUCLEOTIDE SEQUENCE [LARGE SCALE GENOMIC DNA]</scope>
</reference>
<sequence>MTTGKLVRHSGVVQLVPTVAHWWRTVYVKCNVKKVAISAYGSGTSVSPSLLEVSYEWTHFGAHAHHSKRPQWPSGKVSVSGPECSRLETRFSRGSAVYGAHCTPRSGQMPSRWCGVEVWRWYKLRCRPCHLTTVQNDKVRPNSPVFLQNWTLM</sequence>
<protein>
    <submittedName>
        <fullName evidence="1">Uncharacterized protein</fullName>
    </submittedName>
</protein>
<evidence type="ECO:0000313" key="2">
    <source>
        <dbReference type="Proteomes" id="UP000499080"/>
    </source>
</evidence>
<evidence type="ECO:0000313" key="1">
    <source>
        <dbReference type="EMBL" id="GBM98897.1"/>
    </source>
</evidence>
<proteinExistence type="predicted"/>
<comment type="caution">
    <text evidence="1">The sequence shown here is derived from an EMBL/GenBank/DDBJ whole genome shotgun (WGS) entry which is preliminary data.</text>
</comment>
<dbReference type="Proteomes" id="UP000499080">
    <property type="component" value="Unassembled WGS sequence"/>
</dbReference>
<gene>
    <name evidence="1" type="ORF">AVEN_201014_1</name>
</gene>
<name>A0A4Y2K9D2_ARAVE</name>
<accession>A0A4Y2K9D2</accession>